<feature type="signal peptide" evidence="1">
    <location>
        <begin position="1"/>
        <end position="35"/>
    </location>
</feature>
<dbReference type="OrthoDB" id="5456309at2"/>
<dbReference type="EMBL" id="CP002546">
    <property type="protein sequence ID" value="ADY57706.1"/>
    <property type="molecule type" value="Genomic_DNA"/>
</dbReference>
<dbReference type="eggNOG" id="ENOG5032TW0">
    <property type="taxonomic scope" value="Bacteria"/>
</dbReference>
<feature type="chain" id="PRO_5003257117" description="DUF1571 domain-containing protein" evidence="1">
    <location>
        <begin position="36"/>
        <end position="267"/>
    </location>
</feature>
<proteinExistence type="predicted"/>
<evidence type="ECO:0000313" key="3">
    <source>
        <dbReference type="Proteomes" id="UP000006860"/>
    </source>
</evidence>
<dbReference type="Proteomes" id="UP000006860">
    <property type="component" value="Chromosome"/>
</dbReference>
<evidence type="ECO:0000313" key="2">
    <source>
        <dbReference type="EMBL" id="ADY57706.1"/>
    </source>
</evidence>
<dbReference type="PROSITE" id="PS51257">
    <property type="entry name" value="PROKAR_LIPOPROTEIN"/>
    <property type="match status" value="1"/>
</dbReference>
<dbReference type="InterPro" id="IPR011465">
    <property type="entry name" value="DUF1571"/>
</dbReference>
<dbReference type="KEGG" id="pbs:Plabr_0076"/>
<reference evidence="3" key="1">
    <citation type="submission" date="2011-02" db="EMBL/GenBank/DDBJ databases">
        <title>The complete genome of Planctomyces brasiliensis DSM 5305.</title>
        <authorList>
            <person name="Lucas S."/>
            <person name="Copeland A."/>
            <person name="Lapidus A."/>
            <person name="Bruce D."/>
            <person name="Goodwin L."/>
            <person name="Pitluck S."/>
            <person name="Kyrpides N."/>
            <person name="Mavromatis K."/>
            <person name="Pagani I."/>
            <person name="Ivanova N."/>
            <person name="Ovchinnikova G."/>
            <person name="Lu M."/>
            <person name="Detter J.C."/>
            <person name="Han C."/>
            <person name="Land M."/>
            <person name="Hauser L."/>
            <person name="Markowitz V."/>
            <person name="Cheng J.-F."/>
            <person name="Hugenholtz P."/>
            <person name="Woyke T."/>
            <person name="Wu D."/>
            <person name="Tindall B."/>
            <person name="Pomrenke H.G."/>
            <person name="Brambilla E."/>
            <person name="Klenk H.-P."/>
            <person name="Eisen J.A."/>
        </authorList>
    </citation>
    <scope>NUCLEOTIDE SEQUENCE [LARGE SCALE GENOMIC DNA]</scope>
    <source>
        <strain evidence="3">ATCC 49424 / DSM 5305 / JCM 21570 / NBRC 103401 / IFAM 1448</strain>
    </source>
</reference>
<dbReference type="AlphaFoldDB" id="F0SLM3"/>
<organism evidence="2 3">
    <name type="scientific">Rubinisphaera brasiliensis (strain ATCC 49424 / DSM 5305 / JCM 21570 / IAM 15109 / NBRC 103401 / IFAM 1448)</name>
    <name type="common">Planctomyces brasiliensis</name>
    <dbReference type="NCBI Taxonomy" id="756272"/>
    <lineage>
        <taxon>Bacteria</taxon>
        <taxon>Pseudomonadati</taxon>
        <taxon>Planctomycetota</taxon>
        <taxon>Planctomycetia</taxon>
        <taxon>Planctomycetales</taxon>
        <taxon>Planctomycetaceae</taxon>
        <taxon>Rubinisphaera</taxon>
    </lineage>
</organism>
<dbReference type="Pfam" id="PF07608">
    <property type="entry name" value="DUF1571"/>
    <property type="match status" value="1"/>
</dbReference>
<keyword evidence="1" id="KW-0732">Signal</keyword>
<evidence type="ECO:0008006" key="4">
    <source>
        <dbReference type="Google" id="ProtNLM"/>
    </source>
</evidence>
<accession>F0SLM3</accession>
<sequence>MISIHRTILATLKIRTALLVAMTAGCLLSVSNAQARDIPENHPYVPVLKVAGVAQKAIREVNDYQGVLTKREYIGKKLHTQQMEIKVRHEPFSVYLKFREPFAGREVLFVEGQNNNQMLAHEGSGLASIVGTISLPLDSSRAMENNKYPVNMIGMSNMIDKVVERWEYETQFGECEVKYYPNAQLGNVQCRVVETSHPQPRRQFRFSLTRLYLDKETNLPIRCECYGFPMSPNEKPPLLEEYTYTSLRVNVGLRDFDFDRNNPSYQF</sequence>
<evidence type="ECO:0000256" key="1">
    <source>
        <dbReference type="SAM" id="SignalP"/>
    </source>
</evidence>
<protein>
    <recommendedName>
        <fullName evidence="4">DUF1571 domain-containing protein</fullName>
    </recommendedName>
</protein>
<name>F0SLM3_RUBBR</name>
<keyword evidence="3" id="KW-1185">Reference proteome</keyword>
<dbReference type="HOGENOM" id="CLU_067550_0_0_0"/>
<dbReference type="RefSeq" id="WP_013626450.1">
    <property type="nucleotide sequence ID" value="NC_015174.1"/>
</dbReference>
<gene>
    <name evidence="2" type="ordered locus">Plabr_0076</name>
</gene>